<dbReference type="Proteomes" id="UP001476807">
    <property type="component" value="Unassembled WGS sequence"/>
</dbReference>
<evidence type="ECO:0000313" key="3">
    <source>
        <dbReference type="Proteomes" id="UP001476807"/>
    </source>
</evidence>
<dbReference type="EMBL" id="JBEOKT010000004">
    <property type="protein sequence ID" value="MER2996950.1"/>
    <property type="molecule type" value="Genomic_DNA"/>
</dbReference>
<dbReference type="Gene3D" id="3.30.110.170">
    <property type="entry name" value="Protein of unknown function (DUF541), domain 1"/>
    <property type="match status" value="1"/>
</dbReference>
<reference evidence="2 3" key="1">
    <citation type="submission" date="2024-06" db="EMBL/GenBank/DDBJ databases">
        <title>Pontibacter populi HYL7-15.</title>
        <authorList>
            <person name="Kim M.K."/>
        </authorList>
    </citation>
    <scope>NUCLEOTIDE SEQUENCE [LARGE SCALE GENOMIC DNA]</scope>
    <source>
        <strain evidence="2 3">HYL7-15</strain>
    </source>
</reference>
<name>A0ABV1RRD5_9BACT</name>
<dbReference type="PANTHER" id="PTHR34387">
    <property type="entry name" value="SLR1258 PROTEIN"/>
    <property type="match status" value="1"/>
</dbReference>
<evidence type="ECO:0000313" key="2">
    <source>
        <dbReference type="EMBL" id="MER2996950.1"/>
    </source>
</evidence>
<dbReference type="RefSeq" id="WP_350411290.1">
    <property type="nucleotide sequence ID" value="NZ_JBEOKT010000004.1"/>
</dbReference>
<keyword evidence="1" id="KW-0732">Signal</keyword>
<accession>A0ABV1RRD5</accession>
<organism evidence="2 3">
    <name type="scientific">Pontibacter populi</name>
    <dbReference type="NCBI Taxonomy" id="890055"/>
    <lineage>
        <taxon>Bacteria</taxon>
        <taxon>Pseudomonadati</taxon>
        <taxon>Bacteroidota</taxon>
        <taxon>Cytophagia</taxon>
        <taxon>Cytophagales</taxon>
        <taxon>Hymenobacteraceae</taxon>
        <taxon>Pontibacter</taxon>
    </lineage>
</organism>
<gene>
    <name evidence="2" type="ORF">ABS362_05295</name>
</gene>
<dbReference type="InterPro" id="IPR007497">
    <property type="entry name" value="SIMPL/DUF541"/>
</dbReference>
<feature type="chain" id="PRO_5046239069" evidence="1">
    <location>
        <begin position="19"/>
        <end position="236"/>
    </location>
</feature>
<feature type="signal peptide" evidence="1">
    <location>
        <begin position="1"/>
        <end position="18"/>
    </location>
</feature>
<keyword evidence="3" id="KW-1185">Reference proteome</keyword>
<comment type="caution">
    <text evidence="2">The sequence shown here is derived from an EMBL/GenBank/DDBJ whole genome shotgun (WGS) entry which is preliminary data.</text>
</comment>
<dbReference type="InterPro" id="IPR052022">
    <property type="entry name" value="26kDa_periplasmic_antigen"/>
</dbReference>
<dbReference type="Pfam" id="PF04402">
    <property type="entry name" value="SIMPL"/>
    <property type="match status" value="1"/>
</dbReference>
<dbReference type="PANTHER" id="PTHR34387:SF2">
    <property type="entry name" value="SLR1258 PROTEIN"/>
    <property type="match status" value="1"/>
</dbReference>
<sequence>MKTKLTFLFLLLCFIAKAQTVSPDNRIVVLGHATINVPADQVKFVVILSSVDSTSVDKVYQKHQKQENKLVKLLKELQIPAKDINYSLLTVNQLQNYNNRKRDTYFAGHQTVGFLLNDMSKFSEVQSRLIKDGFTTIRSGFESSKMEEKQTEVMEKAIEVARAKATVMAKSANRQIKRISKISDTEDKDPDFQNYRQSEMLNEVVIRGQSSMGNLVDEFPQTIPVSAQVKVVFELK</sequence>
<proteinExistence type="predicted"/>
<evidence type="ECO:0000256" key="1">
    <source>
        <dbReference type="SAM" id="SignalP"/>
    </source>
</evidence>
<dbReference type="Gene3D" id="3.30.70.2970">
    <property type="entry name" value="Protein of unknown function (DUF541), domain 2"/>
    <property type="match status" value="1"/>
</dbReference>
<protein>
    <submittedName>
        <fullName evidence="2">SIMPL domain-containing protein</fullName>
    </submittedName>
</protein>